<protein>
    <submittedName>
        <fullName evidence="2">Uncharacterized protein</fullName>
    </submittedName>
</protein>
<comment type="caution">
    <text evidence="2">The sequence shown here is derived from an EMBL/GenBank/DDBJ whole genome shotgun (WGS) entry which is preliminary data.</text>
</comment>
<evidence type="ECO:0000313" key="2">
    <source>
        <dbReference type="EMBL" id="MDO6964061.1"/>
    </source>
</evidence>
<keyword evidence="3" id="KW-1185">Reference proteome</keyword>
<sequence>MFSRSLSAFVIFGLMLAAPTAASAIDANGQNKGRLPAEDPRILGFSPSVADPMAPALNQKKVHFEARLTEKSQPMLYGLSWRIFKPIAGSDGKLPLLASSEGGSSDFELAPGEYFVHVAFGRAGVTKKINIPADGEARNESFVLDAGGVVLNAVSGNDMRIPPDELTFNIYSSDVQEDGERGLIMSDVKPGQVVRLNAGTYHVVSNYGDVNATIRSDIQVAAGKLLKATIQHKAAQITLKLVSQEGGEAIADTAWSILSGSGDAVSESVSAFPVVVLAEGKYVAVARHKDRIYQREFAVTSGHNQDVELLLSDESAQARSSRMAAE</sequence>
<reference evidence="2" key="2">
    <citation type="submission" date="2023-07" db="EMBL/GenBank/DDBJ databases">
        <authorList>
            <person name="Shen H."/>
        </authorList>
    </citation>
    <scope>NUCLEOTIDE SEQUENCE</scope>
    <source>
        <strain evidence="2">TNR-22</strain>
    </source>
</reference>
<feature type="chain" id="PRO_5045802271" evidence="1">
    <location>
        <begin position="24"/>
        <end position="326"/>
    </location>
</feature>
<name>A0ABT8YKC1_9HYPH</name>
<reference evidence="2" key="1">
    <citation type="journal article" date="2015" name="Int. J. Syst. Evol. Microbiol.">
        <title>Rhizobium alvei sp. nov., isolated from a freshwater river.</title>
        <authorList>
            <person name="Sheu S.Y."/>
            <person name="Huang H.W."/>
            <person name="Young C.C."/>
            <person name="Chen W.M."/>
        </authorList>
    </citation>
    <scope>NUCLEOTIDE SEQUENCE</scope>
    <source>
        <strain evidence="2">TNR-22</strain>
    </source>
</reference>
<dbReference type="Proteomes" id="UP001174932">
    <property type="component" value="Unassembled WGS sequence"/>
</dbReference>
<accession>A0ABT8YKC1</accession>
<keyword evidence="1" id="KW-0732">Signal</keyword>
<proteinExistence type="predicted"/>
<feature type="signal peptide" evidence="1">
    <location>
        <begin position="1"/>
        <end position="23"/>
    </location>
</feature>
<evidence type="ECO:0000256" key="1">
    <source>
        <dbReference type="SAM" id="SignalP"/>
    </source>
</evidence>
<organism evidence="2 3">
    <name type="scientific">Rhizobium alvei</name>
    <dbReference type="NCBI Taxonomy" id="1132659"/>
    <lineage>
        <taxon>Bacteria</taxon>
        <taxon>Pseudomonadati</taxon>
        <taxon>Pseudomonadota</taxon>
        <taxon>Alphaproteobacteria</taxon>
        <taxon>Hyphomicrobiales</taxon>
        <taxon>Rhizobiaceae</taxon>
        <taxon>Rhizobium/Agrobacterium group</taxon>
        <taxon>Rhizobium</taxon>
    </lineage>
</organism>
<gene>
    <name evidence="2" type="ORF">Q4481_08845</name>
</gene>
<dbReference type="EMBL" id="JAUOZU010000006">
    <property type="protein sequence ID" value="MDO6964061.1"/>
    <property type="molecule type" value="Genomic_DNA"/>
</dbReference>
<evidence type="ECO:0000313" key="3">
    <source>
        <dbReference type="Proteomes" id="UP001174932"/>
    </source>
</evidence>